<protein>
    <submittedName>
        <fullName evidence="2">GNAT family N-acetyltransferase</fullName>
    </submittedName>
</protein>
<keyword evidence="2" id="KW-0808">Transferase</keyword>
<dbReference type="EMBL" id="MFJZ01000032">
    <property type="protein sequence ID" value="OGG30015.1"/>
    <property type="molecule type" value="Genomic_DNA"/>
</dbReference>
<evidence type="ECO:0000313" key="2">
    <source>
        <dbReference type="EMBL" id="OGG30015.1"/>
    </source>
</evidence>
<dbReference type="InterPro" id="IPR000182">
    <property type="entry name" value="GNAT_dom"/>
</dbReference>
<gene>
    <name evidence="2" type="ORF">A2973_05205</name>
</gene>
<reference evidence="2 3" key="1">
    <citation type="journal article" date="2016" name="Nat. Commun.">
        <title>Thousands of microbial genomes shed light on interconnected biogeochemical processes in an aquifer system.</title>
        <authorList>
            <person name="Anantharaman K."/>
            <person name="Brown C.T."/>
            <person name="Hug L.A."/>
            <person name="Sharon I."/>
            <person name="Castelle C.J."/>
            <person name="Probst A.J."/>
            <person name="Thomas B.C."/>
            <person name="Singh A."/>
            <person name="Wilkins M.J."/>
            <person name="Karaoz U."/>
            <person name="Brodie E.L."/>
            <person name="Williams K.H."/>
            <person name="Hubbard S.S."/>
            <person name="Banfield J.F."/>
        </authorList>
    </citation>
    <scope>NUCLEOTIDE SEQUENCE [LARGE SCALE GENOMIC DNA]</scope>
</reference>
<dbReference type="Pfam" id="PF00583">
    <property type="entry name" value="Acetyltransf_1"/>
    <property type="match status" value="1"/>
</dbReference>
<dbReference type="GO" id="GO:0016747">
    <property type="term" value="F:acyltransferase activity, transferring groups other than amino-acyl groups"/>
    <property type="evidence" value="ECO:0007669"/>
    <property type="project" value="InterPro"/>
</dbReference>
<accession>A0A1F6AZA9</accession>
<name>A0A1F6AZA9_9BACT</name>
<dbReference type="SUPFAM" id="SSF55729">
    <property type="entry name" value="Acyl-CoA N-acyltransferases (Nat)"/>
    <property type="match status" value="1"/>
</dbReference>
<evidence type="ECO:0000259" key="1">
    <source>
        <dbReference type="PROSITE" id="PS51186"/>
    </source>
</evidence>
<dbReference type="InterPro" id="IPR016181">
    <property type="entry name" value="Acyl_CoA_acyltransferase"/>
</dbReference>
<dbReference type="STRING" id="1798396.A2973_05205"/>
<dbReference type="PROSITE" id="PS51186">
    <property type="entry name" value="GNAT"/>
    <property type="match status" value="1"/>
</dbReference>
<dbReference type="CDD" id="cd04301">
    <property type="entry name" value="NAT_SF"/>
    <property type="match status" value="1"/>
</dbReference>
<dbReference type="Gene3D" id="3.40.630.30">
    <property type="match status" value="1"/>
</dbReference>
<dbReference type="Proteomes" id="UP000176409">
    <property type="component" value="Unassembled WGS sequence"/>
</dbReference>
<organism evidence="2 3">
    <name type="scientific">Candidatus Gottesmanbacteria bacterium RIFCSPLOWO2_01_FULL_49_10</name>
    <dbReference type="NCBI Taxonomy" id="1798396"/>
    <lineage>
        <taxon>Bacteria</taxon>
        <taxon>Candidatus Gottesmaniibacteriota</taxon>
    </lineage>
</organism>
<comment type="caution">
    <text evidence="2">The sequence shown here is derived from an EMBL/GenBank/DDBJ whole genome shotgun (WGS) entry which is preliminary data.</text>
</comment>
<sequence length="158" mass="18028">MYNIQTLDETYRSWAHDLINRKWGPPGIVTRGTLHDTTKLSGFVAIENNEPIGLITYYIEKNECEIVSLNSLKEKHGIGSALIETVVKAAKTRFCRRVWVIMTNDNVHALHFYQKRGFYLRAVYPNALEASRKIKPTIPLTGIDGIPLCDEIELEILL</sequence>
<evidence type="ECO:0000313" key="3">
    <source>
        <dbReference type="Proteomes" id="UP000176409"/>
    </source>
</evidence>
<dbReference type="AlphaFoldDB" id="A0A1F6AZA9"/>
<proteinExistence type="predicted"/>
<feature type="domain" description="N-acetyltransferase" evidence="1">
    <location>
        <begin position="2"/>
        <end position="135"/>
    </location>
</feature>